<comment type="caution">
    <text evidence="3">The sequence shown here is derived from an EMBL/GenBank/DDBJ whole genome shotgun (WGS) entry which is preliminary data.</text>
</comment>
<dbReference type="GO" id="GO:0008237">
    <property type="term" value="F:metallopeptidase activity"/>
    <property type="evidence" value="ECO:0007669"/>
    <property type="project" value="UniProtKB-KW"/>
</dbReference>
<evidence type="ECO:0000256" key="1">
    <source>
        <dbReference type="SAM" id="MobiDB-lite"/>
    </source>
</evidence>
<accession>A0ABV8J1D0</accession>
<feature type="region of interest" description="Disordered" evidence="1">
    <location>
        <begin position="390"/>
        <end position="429"/>
    </location>
</feature>
<reference evidence="4" key="1">
    <citation type="journal article" date="2019" name="Int. J. Syst. Evol. Microbiol.">
        <title>The Global Catalogue of Microorganisms (GCM) 10K type strain sequencing project: providing services to taxonomists for standard genome sequencing and annotation.</title>
        <authorList>
            <consortium name="The Broad Institute Genomics Platform"/>
            <consortium name="The Broad Institute Genome Sequencing Center for Infectious Disease"/>
            <person name="Wu L."/>
            <person name="Ma J."/>
        </authorList>
    </citation>
    <scope>NUCLEOTIDE SEQUENCE [LARGE SCALE GENOMIC DNA]</scope>
    <source>
        <strain evidence="4">TBRC 5832</strain>
    </source>
</reference>
<dbReference type="RefSeq" id="WP_378069729.1">
    <property type="nucleotide sequence ID" value="NZ_JBHSBL010000019.1"/>
</dbReference>
<evidence type="ECO:0000313" key="4">
    <source>
        <dbReference type="Proteomes" id="UP001595867"/>
    </source>
</evidence>
<dbReference type="SUPFAM" id="SSF55486">
    <property type="entry name" value="Metalloproteases ('zincins'), catalytic domain"/>
    <property type="match status" value="1"/>
</dbReference>
<keyword evidence="3" id="KW-0482">Metalloprotease</keyword>
<dbReference type="Pfam" id="PF05547">
    <property type="entry name" value="Peptidase_M6"/>
    <property type="match status" value="1"/>
</dbReference>
<evidence type="ECO:0000313" key="3">
    <source>
        <dbReference type="EMBL" id="MFC4068844.1"/>
    </source>
</evidence>
<keyword evidence="4" id="KW-1185">Reference proteome</keyword>
<feature type="compositionally biased region" description="Basic and acidic residues" evidence="1">
    <location>
        <begin position="390"/>
        <end position="401"/>
    </location>
</feature>
<feature type="domain" description="Peptidase M6-like" evidence="2">
    <location>
        <begin position="104"/>
        <end position="290"/>
    </location>
</feature>
<dbReference type="InterPro" id="IPR008757">
    <property type="entry name" value="Peptidase_M6-like_domain"/>
</dbReference>
<sequence length="469" mass="50485">MTETPIHHRYGFCAVAPSPEAAALIRAERDLNPAAAALAESVAPPPRPLGYNDGMIIPPTEFPPGTPEAVLRSTALTRTPLRGAVRVIVVLVDFPDRAMERPAEEFDDLFFSTGVLPNGSVREYYREVSGGLIDLVGKTVGPLRLPRPLSWYANGNFGIGRPSGAPRANIMAQDAARAADGIVDFTSYDNDGNGFVDAFVIVHAGRGGEETRRPGDIWSHKWVLPSVHRADATSIFAYLTIPEDSKIGVCAHELGHLLFGFPDLYDADDTSEGLGDWCLMAGGSWGGGGDVPVHPSAWCKVNQGWATAVNVTTPGPLTLPDVKDSNTVHRMWTDGRTGPEYFLMENRQRTGYDASLPGDGLLIWHVDETRENNQDERRYMVGLVQADGRRDLEANRNRGDAGDPYPGRSENTRFDGESTPSSDSHSGRATHVAVTGIARDGATMTVHAAVTAPAGVDDEQKPVAVGSHM</sequence>
<proteinExistence type="predicted"/>
<dbReference type="PANTHER" id="PTHR41775">
    <property type="entry name" value="SECRETED PROTEIN-RELATED"/>
    <property type="match status" value="1"/>
</dbReference>
<dbReference type="PANTHER" id="PTHR41775:SF1">
    <property type="entry name" value="PEPTIDASE M6-LIKE DOMAIN-CONTAINING PROTEIN"/>
    <property type="match status" value="1"/>
</dbReference>
<organism evidence="3 4">
    <name type="scientific">Actinoplanes subglobosus</name>
    <dbReference type="NCBI Taxonomy" id="1547892"/>
    <lineage>
        <taxon>Bacteria</taxon>
        <taxon>Bacillati</taxon>
        <taxon>Actinomycetota</taxon>
        <taxon>Actinomycetes</taxon>
        <taxon>Micromonosporales</taxon>
        <taxon>Micromonosporaceae</taxon>
        <taxon>Actinoplanes</taxon>
    </lineage>
</organism>
<name>A0ABV8J1D0_9ACTN</name>
<evidence type="ECO:0000259" key="2">
    <source>
        <dbReference type="Pfam" id="PF05547"/>
    </source>
</evidence>
<dbReference type="NCBIfam" id="TIGR03296">
    <property type="entry name" value="M6dom_TIGR03296"/>
    <property type="match status" value="1"/>
</dbReference>
<dbReference type="EMBL" id="JBHSBL010000019">
    <property type="protein sequence ID" value="MFC4068844.1"/>
    <property type="molecule type" value="Genomic_DNA"/>
</dbReference>
<protein>
    <submittedName>
        <fullName evidence="3">M6 family metalloprotease domain-containing protein</fullName>
    </submittedName>
</protein>
<keyword evidence="3" id="KW-0378">Hydrolase</keyword>
<dbReference type="Proteomes" id="UP001595867">
    <property type="component" value="Unassembled WGS sequence"/>
</dbReference>
<gene>
    <name evidence="3" type="ORF">ACFO0C_28265</name>
</gene>
<keyword evidence="3" id="KW-0645">Protease</keyword>